<evidence type="ECO:0000256" key="1">
    <source>
        <dbReference type="SAM" id="Phobius"/>
    </source>
</evidence>
<comment type="caution">
    <text evidence="2">The sequence shown here is derived from an EMBL/GenBank/DDBJ whole genome shotgun (WGS) entry which is preliminary data.</text>
</comment>
<evidence type="ECO:0000313" key="3">
    <source>
        <dbReference type="Proteomes" id="UP000823909"/>
    </source>
</evidence>
<feature type="transmembrane region" description="Helical" evidence="1">
    <location>
        <begin position="38"/>
        <end position="57"/>
    </location>
</feature>
<accession>A0A9D2U788</accession>
<dbReference type="EMBL" id="DWUU01000019">
    <property type="protein sequence ID" value="HJD41854.1"/>
    <property type="molecule type" value="Genomic_DNA"/>
</dbReference>
<keyword evidence="1" id="KW-0472">Membrane</keyword>
<reference evidence="2" key="1">
    <citation type="journal article" date="2021" name="PeerJ">
        <title>Extensive microbial diversity within the chicken gut microbiome revealed by metagenomics and culture.</title>
        <authorList>
            <person name="Gilroy R."/>
            <person name="Ravi A."/>
            <person name="Getino M."/>
            <person name="Pursley I."/>
            <person name="Horton D.L."/>
            <person name="Alikhan N.F."/>
            <person name="Baker D."/>
            <person name="Gharbi K."/>
            <person name="Hall N."/>
            <person name="Watson M."/>
            <person name="Adriaenssens E.M."/>
            <person name="Foster-Nyarko E."/>
            <person name="Jarju S."/>
            <person name="Secka A."/>
            <person name="Antonio M."/>
            <person name="Oren A."/>
            <person name="Chaudhuri R.R."/>
            <person name="La Ragione R."/>
            <person name="Hildebrand F."/>
            <person name="Pallen M.J."/>
        </authorList>
    </citation>
    <scope>NUCLEOTIDE SEQUENCE</scope>
    <source>
        <strain evidence="2">ChiBcec15-3976</strain>
    </source>
</reference>
<evidence type="ECO:0000313" key="2">
    <source>
        <dbReference type="EMBL" id="HJD41854.1"/>
    </source>
</evidence>
<dbReference type="AlphaFoldDB" id="A0A9D2U788"/>
<name>A0A9D2U788_9FIRM</name>
<gene>
    <name evidence="2" type="ORF">H9910_02430</name>
</gene>
<reference evidence="2" key="2">
    <citation type="submission" date="2021-04" db="EMBL/GenBank/DDBJ databases">
        <authorList>
            <person name="Gilroy R."/>
        </authorList>
    </citation>
    <scope>NUCLEOTIDE SEQUENCE</scope>
    <source>
        <strain evidence="2">ChiBcec15-3976</strain>
    </source>
</reference>
<organism evidence="2 3">
    <name type="scientific">Candidatus Mediterraneibacter quadrami</name>
    <dbReference type="NCBI Taxonomy" id="2838684"/>
    <lineage>
        <taxon>Bacteria</taxon>
        <taxon>Bacillati</taxon>
        <taxon>Bacillota</taxon>
        <taxon>Clostridia</taxon>
        <taxon>Lachnospirales</taxon>
        <taxon>Lachnospiraceae</taxon>
        <taxon>Mediterraneibacter</taxon>
    </lineage>
</organism>
<feature type="transmembrane region" description="Helical" evidence="1">
    <location>
        <begin position="7"/>
        <end position="32"/>
    </location>
</feature>
<keyword evidence="1" id="KW-1133">Transmembrane helix</keyword>
<sequence length="60" mass="6345">MYIRKSVLCVITGILGVSVLAVLCVLFCFTQTNVPTAVYAAGWFGCLGAMMAAAGRISRE</sequence>
<keyword evidence="1" id="KW-0812">Transmembrane</keyword>
<dbReference type="Proteomes" id="UP000823909">
    <property type="component" value="Unassembled WGS sequence"/>
</dbReference>
<protein>
    <submittedName>
        <fullName evidence="2">Uncharacterized protein</fullName>
    </submittedName>
</protein>
<proteinExistence type="predicted"/>